<dbReference type="SUPFAM" id="SSF53720">
    <property type="entry name" value="ALDH-like"/>
    <property type="match status" value="1"/>
</dbReference>
<keyword evidence="2 4" id="KW-0560">Oxidoreductase</keyword>
<dbReference type="Gene3D" id="3.40.605.10">
    <property type="entry name" value="Aldehyde Dehydrogenase, Chain A, domain 1"/>
    <property type="match status" value="1"/>
</dbReference>
<gene>
    <name evidence="6" type="ORF">GRI39_07175</name>
</gene>
<dbReference type="AlphaFoldDB" id="A0A845A639"/>
<dbReference type="InterPro" id="IPR016160">
    <property type="entry name" value="Ald_DH_CS_CYS"/>
</dbReference>
<dbReference type="InterPro" id="IPR015590">
    <property type="entry name" value="Aldehyde_DH_dom"/>
</dbReference>
<dbReference type="InterPro" id="IPR016163">
    <property type="entry name" value="Ald_DH_C"/>
</dbReference>
<feature type="domain" description="Aldehyde dehydrogenase" evidence="5">
    <location>
        <begin position="29"/>
        <end position="499"/>
    </location>
</feature>
<accession>A0A845A639</accession>
<protein>
    <submittedName>
        <fullName evidence="6">Aldehyde dehydrogenase family protein</fullName>
    </submittedName>
</protein>
<dbReference type="RefSeq" id="WP_160739006.1">
    <property type="nucleotide sequence ID" value="NZ_WTYQ01000002.1"/>
</dbReference>
<evidence type="ECO:0000259" key="5">
    <source>
        <dbReference type="Pfam" id="PF00171"/>
    </source>
</evidence>
<feature type="active site" evidence="3">
    <location>
        <position position="269"/>
    </location>
</feature>
<name>A0A845A639_9SPHN</name>
<comment type="caution">
    <text evidence="6">The sequence shown here is derived from an EMBL/GenBank/DDBJ whole genome shotgun (WGS) entry which is preliminary data.</text>
</comment>
<evidence type="ECO:0000313" key="6">
    <source>
        <dbReference type="EMBL" id="MXP25822.1"/>
    </source>
</evidence>
<dbReference type="InterPro" id="IPR016161">
    <property type="entry name" value="Ald_DH/histidinol_DH"/>
</dbReference>
<dbReference type="InterPro" id="IPR029510">
    <property type="entry name" value="Ald_DH_CS_GLU"/>
</dbReference>
<dbReference type="Proteomes" id="UP000460561">
    <property type="component" value="Unassembled WGS sequence"/>
</dbReference>
<dbReference type="PANTHER" id="PTHR11699">
    <property type="entry name" value="ALDEHYDE DEHYDROGENASE-RELATED"/>
    <property type="match status" value="1"/>
</dbReference>
<dbReference type="Gene3D" id="3.40.309.10">
    <property type="entry name" value="Aldehyde Dehydrogenase, Chain A, domain 2"/>
    <property type="match status" value="1"/>
</dbReference>
<dbReference type="PROSITE" id="PS00687">
    <property type="entry name" value="ALDEHYDE_DEHYDR_GLU"/>
    <property type="match status" value="1"/>
</dbReference>
<proteinExistence type="inferred from homology"/>
<reference evidence="6 7" key="1">
    <citation type="submission" date="2019-12" db="EMBL/GenBank/DDBJ databases">
        <title>Genomic-based taxomic classification of the family Erythrobacteraceae.</title>
        <authorList>
            <person name="Xu L."/>
        </authorList>
    </citation>
    <scope>NUCLEOTIDE SEQUENCE [LARGE SCALE GENOMIC DNA]</scope>
    <source>
        <strain evidence="6 7">DSM 18604</strain>
    </source>
</reference>
<comment type="similarity">
    <text evidence="1 4">Belongs to the aldehyde dehydrogenase family.</text>
</comment>
<dbReference type="Pfam" id="PF00171">
    <property type="entry name" value="Aldedh"/>
    <property type="match status" value="1"/>
</dbReference>
<dbReference type="OrthoDB" id="9761688at2"/>
<dbReference type="GO" id="GO:0016620">
    <property type="term" value="F:oxidoreductase activity, acting on the aldehyde or oxo group of donors, NAD or NADP as acceptor"/>
    <property type="evidence" value="ECO:0007669"/>
    <property type="project" value="InterPro"/>
</dbReference>
<dbReference type="EMBL" id="WTYQ01000002">
    <property type="protein sequence ID" value="MXP25822.1"/>
    <property type="molecule type" value="Genomic_DNA"/>
</dbReference>
<organism evidence="6 7">
    <name type="scientific">Altericroceibacterium indicum</name>
    <dbReference type="NCBI Taxonomy" id="374177"/>
    <lineage>
        <taxon>Bacteria</taxon>
        <taxon>Pseudomonadati</taxon>
        <taxon>Pseudomonadota</taxon>
        <taxon>Alphaproteobacteria</taxon>
        <taxon>Sphingomonadales</taxon>
        <taxon>Erythrobacteraceae</taxon>
        <taxon>Altericroceibacterium</taxon>
    </lineage>
</organism>
<sequence length="504" mass="53097">MSEDLNSRVAALQAQWSTSPAKMLIGGQWRESQSGETFTTENPATGKILSQVAAAGEADINDAVAAARKAFESGPWPKMKPDQRAKLLLDLADLIEKNGDELALIETLDVGRPIQFSRMIDVAGSVGQLRYNAGWATKLTGETHEVSAPGEWLSYVLREPIGVCAQIVPWNFPLVMAVGKLAPALAAGCTVVLKPAEQTPLSTLRLGQLIQEAGIPDGVVNIVTGLGRTAGAALASHMDIDKVAFTGSTQTGRAIIDASKTNFKRVQLELGGKSPTFIFADADLSKAIPAAAMGIFFNAGQVCAAGSRLFVAEEVADQVLEGVAGMAKMLKVGNTLNTDTVIGPLVSNIQLERVTGYVQSGQSEGAEVLVGGKRKEGDEYAGGYYVEPTVLVETKASMKVRKEEIFGPVLCAARFSADEDVEQLAAYGNETEFGLAASIYTNDITKAHKLARRLKAGSVRINGSPGVDPALPLGGYKASGWGRENGKSGIEAYTELKSVTVGLG</sequence>
<evidence type="ECO:0000256" key="3">
    <source>
        <dbReference type="PROSITE-ProRule" id="PRU10007"/>
    </source>
</evidence>
<evidence type="ECO:0000256" key="4">
    <source>
        <dbReference type="RuleBase" id="RU003345"/>
    </source>
</evidence>
<dbReference type="FunFam" id="3.40.605.10:FF:000007">
    <property type="entry name" value="NAD/NADP-dependent betaine aldehyde dehydrogenase"/>
    <property type="match status" value="1"/>
</dbReference>
<evidence type="ECO:0000313" key="7">
    <source>
        <dbReference type="Proteomes" id="UP000460561"/>
    </source>
</evidence>
<dbReference type="PROSITE" id="PS00070">
    <property type="entry name" value="ALDEHYDE_DEHYDR_CYS"/>
    <property type="match status" value="1"/>
</dbReference>
<evidence type="ECO:0000256" key="2">
    <source>
        <dbReference type="ARBA" id="ARBA00023002"/>
    </source>
</evidence>
<dbReference type="InterPro" id="IPR016162">
    <property type="entry name" value="Ald_DH_N"/>
</dbReference>
<keyword evidence="7" id="KW-1185">Reference proteome</keyword>
<dbReference type="FunFam" id="3.40.309.10:FF:000012">
    <property type="entry name" value="Betaine aldehyde dehydrogenase"/>
    <property type="match status" value="1"/>
</dbReference>
<evidence type="ECO:0000256" key="1">
    <source>
        <dbReference type="ARBA" id="ARBA00009986"/>
    </source>
</evidence>